<dbReference type="OrthoDB" id="1752893at2"/>
<keyword evidence="1" id="KW-1133">Transmembrane helix</keyword>
<keyword evidence="1" id="KW-0472">Membrane</keyword>
<dbReference type="STRING" id="561720.SAMN06275492_11143"/>
<protein>
    <submittedName>
        <fullName evidence="2">Uncharacterized membrane protein YhdT</fullName>
    </submittedName>
</protein>
<name>A0A1X7JGM3_9BACT</name>
<evidence type="ECO:0000256" key="1">
    <source>
        <dbReference type="SAM" id="Phobius"/>
    </source>
</evidence>
<dbReference type="PANTHER" id="PTHR39174:SF1">
    <property type="entry name" value="INNER MEMBRANE PROTEIN"/>
    <property type="match status" value="1"/>
</dbReference>
<reference evidence="3" key="1">
    <citation type="submission" date="2017-04" db="EMBL/GenBank/DDBJ databases">
        <authorList>
            <person name="Varghese N."/>
            <person name="Submissions S."/>
        </authorList>
    </citation>
    <scope>NUCLEOTIDE SEQUENCE [LARGE SCALE GENOMIC DNA]</scope>
    <source>
        <strain evidence="3">USBA 82</strain>
    </source>
</reference>
<organism evidence="2 3">
    <name type="scientific">Dethiosulfovibrio salsuginis</name>
    <dbReference type="NCBI Taxonomy" id="561720"/>
    <lineage>
        <taxon>Bacteria</taxon>
        <taxon>Thermotogati</taxon>
        <taxon>Synergistota</taxon>
        <taxon>Synergistia</taxon>
        <taxon>Synergistales</taxon>
        <taxon>Dethiosulfovibrionaceae</taxon>
        <taxon>Dethiosulfovibrio</taxon>
    </lineage>
</organism>
<sequence length="88" mass="10340">MEDRRFKIARFEAICSVALALLYFTWWYGFAYHGTPEDPESFHFVMGLPGWFFFSSVLGPFVFCVLAWAMVKLLFRPVSLDSKEDRDE</sequence>
<feature type="transmembrane region" description="Helical" evidence="1">
    <location>
        <begin position="12"/>
        <end position="31"/>
    </location>
</feature>
<evidence type="ECO:0000313" key="3">
    <source>
        <dbReference type="Proteomes" id="UP000193355"/>
    </source>
</evidence>
<proteinExistence type="predicted"/>
<dbReference type="PANTHER" id="PTHR39174">
    <property type="entry name" value="INNER MEMBRANE PROTEIN-RELATED"/>
    <property type="match status" value="1"/>
</dbReference>
<accession>A0A1X7JGM3</accession>
<dbReference type="RefSeq" id="WP_085544388.1">
    <property type="nucleotide sequence ID" value="NZ_FXBB01000011.1"/>
</dbReference>
<gene>
    <name evidence="2" type="ORF">SAMN06275492_11143</name>
</gene>
<dbReference type="AlphaFoldDB" id="A0A1X7JGM3"/>
<dbReference type="Proteomes" id="UP000193355">
    <property type="component" value="Unassembled WGS sequence"/>
</dbReference>
<dbReference type="InterPro" id="IPR010398">
    <property type="entry name" value="DUF997"/>
</dbReference>
<evidence type="ECO:0000313" key="2">
    <source>
        <dbReference type="EMBL" id="SMG26427.1"/>
    </source>
</evidence>
<keyword evidence="1" id="KW-0812">Transmembrane</keyword>
<feature type="transmembrane region" description="Helical" evidence="1">
    <location>
        <begin position="51"/>
        <end position="75"/>
    </location>
</feature>
<keyword evidence="3" id="KW-1185">Reference proteome</keyword>
<dbReference type="EMBL" id="FXBB01000011">
    <property type="protein sequence ID" value="SMG26427.1"/>
    <property type="molecule type" value="Genomic_DNA"/>
</dbReference>
<dbReference type="Pfam" id="PF06196">
    <property type="entry name" value="DUF997"/>
    <property type="match status" value="1"/>
</dbReference>